<dbReference type="PANTHER" id="PTHR34883:SF15">
    <property type="entry name" value="EXTRACELLULAR SERINE-RICH PROTEIN"/>
    <property type="match status" value="1"/>
</dbReference>
<reference evidence="2" key="1">
    <citation type="submission" date="2023-10" db="EMBL/GenBank/DDBJ databases">
        <authorList>
            <person name="Hackl T."/>
        </authorList>
    </citation>
    <scope>NUCLEOTIDE SEQUENCE</scope>
</reference>
<feature type="chain" id="PRO_5042613497" evidence="1">
    <location>
        <begin position="22"/>
        <end position="631"/>
    </location>
</feature>
<dbReference type="PANTHER" id="PTHR34883">
    <property type="entry name" value="SERINE-RICH PROTEIN, PUTATIVE-RELATED-RELATED"/>
    <property type="match status" value="1"/>
</dbReference>
<dbReference type="CDD" id="cd00920">
    <property type="entry name" value="Cupredoxin"/>
    <property type="match status" value="2"/>
</dbReference>
<organism evidence="2 3">
    <name type="scientific">Anthostomella pinea</name>
    <dbReference type="NCBI Taxonomy" id="933095"/>
    <lineage>
        <taxon>Eukaryota</taxon>
        <taxon>Fungi</taxon>
        <taxon>Dikarya</taxon>
        <taxon>Ascomycota</taxon>
        <taxon>Pezizomycotina</taxon>
        <taxon>Sordariomycetes</taxon>
        <taxon>Xylariomycetidae</taxon>
        <taxon>Xylariales</taxon>
        <taxon>Xylariaceae</taxon>
        <taxon>Anthostomella</taxon>
    </lineage>
</organism>
<sequence>MSLRLPGLTLGLAVFASLASATFHEVTVGKGGQLKFDPETLTAQPGDQIRYSFFAKNHAVAQSTFDNPCQIQENAIFSGFTATDSPDVAAPTTFIITVNDTKPLWFYCPQRNGDHCQKGMVQAINAPSSGNTFDAYKAKAQKASTPSTPPVGTLPAGGLRKLHVDVGFNADLVFNPNNVTELVGTVVEFGYNPANHSIVQSSFDAPCQPLESGGFIAPFVRTQQTPSGVTFEVTVTDTKPIWFYCAQTAKTHCQAGMVGSINAAVDGNKTFQAFKDLAAKAPPSTITANTPLVGVLKVNGTLINDVGSAVLNTTALDPSLIYEIPPPGSDYPPYIGGMAGGNQPGDYGWGANITDEAVEFLQILQLLANFKVAILLEGFTKLRYGEWAGAYPASITNTIGSLAAQALIHRRAYTDSLQHYSKDLMSVCQYTLPLDTVDDWLQALLTMMTLSMGANIDIISLAVTSDPWLVPALATALGSEARMTALINLMQNHVASTAPREALMPYQLAASFMINKYAGGGSCDAVKDQVKVFPALNITNKVAQPDGGRLTQVTVEVPSESKGDHWLAWIGAWGGVEYTVVASDGTAPVPDSLSGHVWVVLTMAKDLKVRDIETAAVAGPELVWTAQQWAS</sequence>
<gene>
    <name evidence="2" type="ORF">KHLLAP_LOCUS12909</name>
</gene>
<accession>A0AAI8YPR9</accession>
<dbReference type="InterPro" id="IPR008972">
    <property type="entry name" value="Cupredoxin"/>
</dbReference>
<dbReference type="AlphaFoldDB" id="A0AAI8YPR9"/>
<dbReference type="InterPro" id="IPR052953">
    <property type="entry name" value="Ser-rich/MCO-related"/>
</dbReference>
<keyword evidence="3" id="KW-1185">Reference proteome</keyword>
<evidence type="ECO:0000313" key="2">
    <source>
        <dbReference type="EMBL" id="CAJ2512441.1"/>
    </source>
</evidence>
<dbReference type="EMBL" id="CAUWAG010000019">
    <property type="protein sequence ID" value="CAJ2512441.1"/>
    <property type="molecule type" value="Genomic_DNA"/>
</dbReference>
<comment type="caution">
    <text evidence="2">The sequence shown here is derived from an EMBL/GenBank/DDBJ whole genome shotgun (WGS) entry which is preliminary data.</text>
</comment>
<protein>
    <submittedName>
        <fullName evidence="2">Uu.00g054560.m01.CDS01</fullName>
    </submittedName>
</protein>
<evidence type="ECO:0000313" key="3">
    <source>
        <dbReference type="Proteomes" id="UP001295740"/>
    </source>
</evidence>
<dbReference type="SUPFAM" id="SSF49503">
    <property type="entry name" value="Cupredoxins"/>
    <property type="match status" value="2"/>
</dbReference>
<proteinExistence type="predicted"/>
<evidence type="ECO:0000256" key="1">
    <source>
        <dbReference type="SAM" id="SignalP"/>
    </source>
</evidence>
<keyword evidence="1" id="KW-0732">Signal</keyword>
<feature type="signal peptide" evidence="1">
    <location>
        <begin position="1"/>
        <end position="21"/>
    </location>
</feature>
<dbReference type="Gene3D" id="2.60.40.420">
    <property type="entry name" value="Cupredoxins - blue copper proteins"/>
    <property type="match status" value="2"/>
</dbReference>
<dbReference type="Proteomes" id="UP001295740">
    <property type="component" value="Unassembled WGS sequence"/>
</dbReference>
<name>A0AAI8YPR9_9PEZI</name>